<gene>
    <name evidence="2" type="ORF">NCTC5908_01833</name>
</gene>
<protein>
    <recommendedName>
        <fullName evidence="4">Haemagglutinin</fullName>
    </recommendedName>
</protein>
<evidence type="ECO:0000313" key="3">
    <source>
        <dbReference type="Proteomes" id="UP000253728"/>
    </source>
</evidence>
<accession>A0A336N6L8</accession>
<proteinExistence type="predicted"/>
<organism evidence="2 3">
    <name type="scientific">Aggregatibacter aphrophilus</name>
    <name type="common">Haemophilus aphrophilus</name>
    <dbReference type="NCBI Taxonomy" id="732"/>
    <lineage>
        <taxon>Bacteria</taxon>
        <taxon>Pseudomonadati</taxon>
        <taxon>Pseudomonadota</taxon>
        <taxon>Gammaproteobacteria</taxon>
        <taxon>Pasteurellales</taxon>
        <taxon>Pasteurellaceae</taxon>
        <taxon>Aggregatibacter</taxon>
    </lineage>
</organism>
<reference evidence="2 3" key="1">
    <citation type="submission" date="2018-06" db="EMBL/GenBank/DDBJ databases">
        <authorList>
            <consortium name="Pathogen Informatics"/>
            <person name="Doyle S."/>
        </authorList>
    </citation>
    <scope>NUCLEOTIDE SEQUENCE [LARGE SCALE GENOMIC DNA]</scope>
    <source>
        <strain evidence="2 3">NCTC5908</strain>
    </source>
</reference>
<evidence type="ECO:0000256" key="1">
    <source>
        <dbReference type="SAM" id="MobiDB-lite"/>
    </source>
</evidence>
<dbReference type="EMBL" id="UFSP01000003">
    <property type="protein sequence ID" value="SSZ30015.1"/>
    <property type="molecule type" value="Genomic_DNA"/>
</dbReference>
<dbReference type="AlphaFoldDB" id="A0A336N6L8"/>
<name>A0A336N6L8_AGGAP</name>
<feature type="region of interest" description="Disordered" evidence="1">
    <location>
        <begin position="62"/>
        <end position="82"/>
    </location>
</feature>
<dbReference type="Proteomes" id="UP000253728">
    <property type="component" value="Unassembled WGS sequence"/>
</dbReference>
<evidence type="ECO:0000313" key="2">
    <source>
        <dbReference type="EMBL" id="SSZ30015.1"/>
    </source>
</evidence>
<evidence type="ECO:0008006" key="4">
    <source>
        <dbReference type="Google" id="ProtNLM"/>
    </source>
</evidence>
<sequence>MTTTASSDDVTVDLAQATKDKIDNAADKNLSNITNDGKKAITGLGSIVEAADNTITVTNETNNVTGQKPTKSKLIFQNRKKQ</sequence>